<dbReference type="FunFam" id="3.30.1440.10:FF:000001">
    <property type="entry name" value="50S ribosomal protein L5"/>
    <property type="match status" value="1"/>
</dbReference>
<dbReference type="EMBL" id="CP019791">
    <property type="protein sequence ID" value="AQT69841.1"/>
    <property type="molecule type" value="Genomic_DNA"/>
</dbReference>
<dbReference type="InterPro" id="IPR022803">
    <property type="entry name" value="Ribosomal_uL5_dom_sf"/>
</dbReference>
<dbReference type="PROSITE" id="PS00358">
    <property type="entry name" value="RIBOSOMAL_L5"/>
    <property type="match status" value="1"/>
</dbReference>
<evidence type="ECO:0000256" key="1">
    <source>
        <dbReference type="ARBA" id="ARBA00008553"/>
    </source>
</evidence>
<dbReference type="Proteomes" id="UP000189674">
    <property type="component" value="Chromosome"/>
</dbReference>
<dbReference type="InterPro" id="IPR031310">
    <property type="entry name" value="Ribosomal_uL5_N"/>
</dbReference>
<dbReference type="InterPro" id="IPR020929">
    <property type="entry name" value="Ribosomal_uL5_CS"/>
</dbReference>
<dbReference type="PIRSF" id="PIRSF002161">
    <property type="entry name" value="Ribosomal_L5"/>
    <property type="match status" value="1"/>
</dbReference>
<evidence type="ECO:0000256" key="3">
    <source>
        <dbReference type="ARBA" id="ARBA00023274"/>
    </source>
</evidence>
<dbReference type="OrthoDB" id="9806626at2"/>
<protein>
    <recommendedName>
        <fullName evidence="4 5">Large ribosomal subunit protein uL5</fullName>
    </recommendedName>
</protein>
<dbReference type="InterPro" id="IPR020930">
    <property type="entry name" value="Ribosomal_uL5_bac-type"/>
</dbReference>
<keyword evidence="3 5" id="KW-0687">Ribonucleoprotein</keyword>
<gene>
    <name evidence="5 9" type="primary">rplE</name>
    <name evidence="9" type="ORF">STSP2_03039</name>
</gene>
<dbReference type="KEGG" id="alus:STSP2_03039"/>
<dbReference type="PANTHER" id="PTHR11994">
    <property type="entry name" value="60S RIBOSOMAL PROTEIN L11-RELATED"/>
    <property type="match status" value="1"/>
</dbReference>
<keyword evidence="2 5" id="KW-0689">Ribosomal protein</keyword>
<dbReference type="GO" id="GO:0006412">
    <property type="term" value="P:translation"/>
    <property type="evidence" value="ECO:0007669"/>
    <property type="project" value="UniProtKB-UniRule"/>
</dbReference>
<keyword evidence="5" id="KW-0699">rRNA-binding</keyword>
<keyword evidence="10" id="KW-1185">Reference proteome</keyword>
<dbReference type="NCBIfam" id="NF000585">
    <property type="entry name" value="PRK00010.1"/>
    <property type="match status" value="1"/>
</dbReference>
<evidence type="ECO:0000256" key="2">
    <source>
        <dbReference type="ARBA" id="ARBA00022980"/>
    </source>
</evidence>
<dbReference type="GO" id="GO:0005840">
    <property type="term" value="C:ribosome"/>
    <property type="evidence" value="ECO:0007669"/>
    <property type="project" value="UniProtKB-KW"/>
</dbReference>
<evidence type="ECO:0000313" key="9">
    <source>
        <dbReference type="EMBL" id="AQT69841.1"/>
    </source>
</evidence>
<reference evidence="10" key="1">
    <citation type="submission" date="2017-02" db="EMBL/GenBank/DDBJ databases">
        <title>Comparative genomics and description of representatives of a novel lineage of planctomycetes thriving in anoxic sediments.</title>
        <authorList>
            <person name="Spring S."/>
            <person name="Bunk B."/>
            <person name="Sproer C."/>
        </authorList>
    </citation>
    <scope>NUCLEOTIDE SEQUENCE [LARGE SCALE GENOMIC DNA]</scope>
    <source>
        <strain evidence="10">ST-NAGAB-D1</strain>
    </source>
</reference>
<dbReference type="Pfam" id="PF00281">
    <property type="entry name" value="Ribosomal_L5"/>
    <property type="match status" value="1"/>
</dbReference>
<dbReference type="Pfam" id="PF00673">
    <property type="entry name" value="Ribosomal_L5_C"/>
    <property type="match status" value="1"/>
</dbReference>
<comment type="function">
    <text evidence="5">This is 1 of the proteins that bind and probably mediate the attachment of the 5S RNA into the large ribosomal subunit, where it forms part of the central protuberance. In the 70S ribosome it contacts protein S13 of the 30S subunit (bridge B1b), connecting the 2 subunits; this bridge is implicated in subunit movement. Contacts the P site tRNA; the 5S rRNA and some of its associated proteins might help stabilize positioning of ribosome-bound tRNAs.</text>
</comment>
<dbReference type="InterPro" id="IPR002132">
    <property type="entry name" value="Ribosomal_uL5"/>
</dbReference>
<dbReference type="SUPFAM" id="SSF55282">
    <property type="entry name" value="RL5-like"/>
    <property type="match status" value="1"/>
</dbReference>
<accession>A0A1U9NPJ4</accession>
<evidence type="ECO:0000259" key="8">
    <source>
        <dbReference type="Pfam" id="PF00673"/>
    </source>
</evidence>
<feature type="domain" description="Large ribosomal subunit protein uL5 N-terminal" evidence="7">
    <location>
        <begin position="24"/>
        <end position="80"/>
    </location>
</feature>
<dbReference type="AlphaFoldDB" id="A0A1U9NPJ4"/>
<dbReference type="RefSeq" id="WP_146663487.1">
    <property type="nucleotide sequence ID" value="NZ_CP019791.1"/>
</dbReference>
<proteinExistence type="inferred from homology"/>
<evidence type="ECO:0000313" key="10">
    <source>
        <dbReference type="Proteomes" id="UP000189674"/>
    </source>
</evidence>
<dbReference type="GO" id="GO:0019843">
    <property type="term" value="F:rRNA binding"/>
    <property type="evidence" value="ECO:0007669"/>
    <property type="project" value="UniProtKB-UniRule"/>
</dbReference>
<evidence type="ECO:0000256" key="6">
    <source>
        <dbReference type="RuleBase" id="RU003930"/>
    </source>
</evidence>
<dbReference type="HAMAP" id="MF_01333_B">
    <property type="entry name" value="Ribosomal_uL5_B"/>
    <property type="match status" value="1"/>
</dbReference>
<dbReference type="GO" id="GO:1990904">
    <property type="term" value="C:ribonucleoprotein complex"/>
    <property type="evidence" value="ECO:0007669"/>
    <property type="project" value="UniProtKB-KW"/>
</dbReference>
<name>A0A1U9NPJ4_9BACT</name>
<evidence type="ECO:0000256" key="4">
    <source>
        <dbReference type="ARBA" id="ARBA00035245"/>
    </source>
</evidence>
<dbReference type="STRING" id="1936003.STSP2_03039"/>
<sequence length="181" mass="20616">MSRYKDLYKSKVRPGLQEKYSYKSPMAVPRIEKVVLSMGIGMAVHEKKYLDNGIKDMTAIAGQKPMVCKARKSVSNFKLREGMPIGLKVTLRKARMYEFMDRLINLTIPRVKDFRGLNPKGFDGRGNFSMGFVEQSVFPEIDAANIDTPQGVNITFVTTADSDEESYDLLKLFGMPFRERK</sequence>
<dbReference type="InterPro" id="IPR031309">
    <property type="entry name" value="Ribosomal_uL5_C"/>
</dbReference>
<comment type="subunit">
    <text evidence="5">Part of the 50S ribosomal subunit; part of the 5S rRNA/L5/L18/L25 subcomplex. Contacts the 5S rRNA and the P site tRNA. Forms a bridge to the 30S subunit in the 70S ribosome.</text>
</comment>
<feature type="domain" description="Large ribosomal subunit protein uL5 C-terminal" evidence="8">
    <location>
        <begin position="84"/>
        <end position="177"/>
    </location>
</feature>
<evidence type="ECO:0000256" key="5">
    <source>
        <dbReference type="HAMAP-Rule" id="MF_01333"/>
    </source>
</evidence>
<keyword evidence="5" id="KW-0820">tRNA-binding</keyword>
<comment type="similarity">
    <text evidence="1 5 6">Belongs to the universal ribosomal protein uL5 family.</text>
</comment>
<dbReference type="GO" id="GO:0003735">
    <property type="term" value="F:structural constituent of ribosome"/>
    <property type="evidence" value="ECO:0007669"/>
    <property type="project" value="InterPro"/>
</dbReference>
<evidence type="ECO:0000259" key="7">
    <source>
        <dbReference type="Pfam" id="PF00281"/>
    </source>
</evidence>
<dbReference type="GO" id="GO:0000049">
    <property type="term" value="F:tRNA binding"/>
    <property type="evidence" value="ECO:0007669"/>
    <property type="project" value="UniProtKB-UniRule"/>
</dbReference>
<keyword evidence="5" id="KW-0694">RNA-binding</keyword>
<organism evidence="9 10">
    <name type="scientific">Anaerohalosphaera lusitana</name>
    <dbReference type="NCBI Taxonomy" id="1936003"/>
    <lineage>
        <taxon>Bacteria</taxon>
        <taxon>Pseudomonadati</taxon>
        <taxon>Planctomycetota</taxon>
        <taxon>Phycisphaerae</taxon>
        <taxon>Sedimentisphaerales</taxon>
        <taxon>Anaerohalosphaeraceae</taxon>
        <taxon>Anaerohalosphaera</taxon>
    </lineage>
</organism>
<dbReference type="Gene3D" id="3.30.1440.10">
    <property type="match status" value="1"/>
</dbReference>